<feature type="region of interest" description="Disordered" evidence="1">
    <location>
        <begin position="706"/>
        <end position="740"/>
    </location>
</feature>
<sequence>MRDQAERNEPCRDLGEELKEVRNRIARDNSVDNRDRLRYLEKIQKEKEIHDAKVWRLRSRARWMREGDAPWQYFFAMLKSKYKREAIESLVKDDGALITEHDEILRETQVFYQNLFREEETSIDGDWEEETSANLRLLTSQVCPEQRGFIERVPDMEELERTVDLLPPEKFPGLDGVTSEAAEEAEWRKAEEVIRRIATEGEFWSYLGCPLGVNLSEEQVMQSMLDRMTKRLSHWTGRLLSWESRIVLTRHILMAIPTYSLMALGLTKDEYRELMKVCRRFVWGVNKEGYDKKVLIAWHKICRRREDGGLGLISFDLQAKALKLKLITKVLNGDCLDWIFLLRAIVEWKILDIKCRQQETGNSLEETLLLGAKLNMRETPTAARILEGWWEVRRFLFSKTSTPIPGDVSISSAVKIALGTGPKETKEWKRCRGLLKRLSINSLEEATEYKLREMAKLDVNGGRRRGGEDASGPVSQTTATIIDRFSNIGVGDNTIATPAIWFWEREGKTKEGWNLRTADWRSLLEPPRPEVSKLNVKWEVDLSVARWKKWWEDLWNTNLFLPDKVWFWRLILQGIMVNQRLMKMGIGDGVCERCRRDVESVAHCVFYCGRVKTRWLRLMELLTKVQPEAIPHDGTLTAVKRQLQLQMILQEASLIGRELAVVATSKRKVEDANMANTIMCLMEKLDLREKLEQNFNIRRLHLSEVSQISPPPSEDTGRTLSYGEDNQSFATNVTTEDEEERWRTHNPRINETLELAEQDLARLGFVTRDSPFSF</sequence>
<evidence type="ECO:0000259" key="2">
    <source>
        <dbReference type="Pfam" id="PF13966"/>
    </source>
</evidence>
<reference evidence="3 4" key="1">
    <citation type="submission" date="2024-09" db="EMBL/GenBank/DDBJ databases">
        <title>Chromosome-scale assembly of Riccia sorocarpa.</title>
        <authorList>
            <person name="Paukszto L."/>
        </authorList>
    </citation>
    <scope>NUCLEOTIDE SEQUENCE [LARGE SCALE GENOMIC DNA]</scope>
    <source>
        <strain evidence="3">LP-2024</strain>
        <tissue evidence="3">Aerial parts of the thallus</tissue>
    </source>
</reference>
<gene>
    <name evidence="3" type="ORF">R1sor_020381</name>
</gene>
<dbReference type="PANTHER" id="PTHR33116:SF78">
    <property type="entry name" value="OS12G0587133 PROTEIN"/>
    <property type="match status" value="1"/>
</dbReference>
<dbReference type="InterPro" id="IPR026960">
    <property type="entry name" value="RVT-Znf"/>
</dbReference>
<feature type="domain" description="Reverse transcriptase zinc-binding" evidence="2">
    <location>
        <begin position="548"/>
        <end position="615"/>
    </location>
</feature>
<feature type="compositionally biased region" description="Polar residues" evidence="1">
    <location>
        <begin position="724"/>
        <end position="734"/>
    </location>
</feature>
<protein>
    <recommendedName>
        <fullName evidence="2">Reverse transcriptase zinc-binding domain-containing protein</fullName>
    </recommendedName>
</protein>
<dbReference type="AlphaFoldDB" id="A0ABD3IIK0"/>
<name>A0ABD3IIK0_9MARC</name>
<dbReference type="PANTHER" id="PTHR33116">
    <property type="entry name" value="REVERSE TRANSCRIPTASE ZINC-BINDING DOMAIN-CONTAINING PROTEIN-RELATED-RELATED"/>
    <property type="match status" value="1"/>
</dbReference>
<dbReference type="EMBL" id="JBJQOH010000001">
    <property type="protein sequence ID" value="KAL3702359.1"/>
    <property type="molecule type" value="Genomic_DNA"/>
</dbReference>
<organism evidence="3 4">
    <name type="scientific">Riccia sorocarpa</name>
    <dbReference type="NCBI Taxonomy" id="122646"/>
    <lineage>
        <taxon>Eukaryota</taxon>
        <taxon>Viridiplantae</taxon>
        <taxon>Streptophyta</taxon>
        <taxon>Embryophyta</taxon>
        <taxon>Marchantiophyta</taxon>
        <taxon>Marchantiopsida</taxon>
        <taxon>Marchantiidae</taxon>
        <taxon>Marchantiales</taxon>
        <taxon>Ricciaceae</taxon>
        <taxon>Riccia</taxon>
    </lineage>
</organism>
<dbReference type="Pfam" id="PF13966">
    <property type="entry name" value="zf-RVT"/>
    <property type="match status" value="1"/>
</dbReference>
<evidence type="ECO:0000256" key="1">
    <source>
        <dbReference type="SAM" id="MobiDB-lite"/>
    </source>
</evidence>
<comment type="caution">
    <text evidence="3">The sequence shown here is derived from an EMBL/GenBank/DDBJ whole genome shotgun (WGS) entry which is preliminary data.</text>
</comment>
<proteinExistence type="predicted"/>
<evidence type="ECO:0000313" key="4">
    <source>
        <dbReference type="Proteomes" id="UP001633002"/>
    </source>
</evidence>
<keyword evidence="4" id="KW-1185">Reference proteome</keyword>
<evidence type="ECO:0000313" key="3">
    <source>
        <dbReference type="EMBL" id="KAL3702359.1"/>
    </source>
</evidence>
<accession>A0ABD3IIK0</accession>
<dbReference type="Proteomes" id="UP001633002">
    <property type="component" value="Unassembled WGS sequence"/>
</dbReference>